<dbReference type="InterPro" id="IPR024983">
    <property type="entry name" value="CHAT_dom"/>
</dbReference>
<organism evidence="2 3">
    <name type="scientific">Rhizoctonia solani</name>
    <dbReference type="NCBI Taxonomy" id="456999"/>
    <lineage>
        <taxon>Eukaryota</taxon>
        <taxon>Fungi</taxon>
        <taxon>Dikarya</taxon>
        <taxon>Basidiomycota</taxon>
        <taxon>Agaricomycotina</taxon>
        <taxon>Agaricomycetes</taxon>
        <taxon>Cantharellales</taxon>
        <taxon>Ceratobasidiaceae</taxon>
        <taxon>Rhizoctonia</taxon>
    </lineage>
</organism>
<dbReference type="AlphaFoldDB" id="A0A8H7ICJ4"/>
<gene>
    <name evidence="2" type="ORF">RHS01_05825</name>
</gene>
<dbReference type="Pfam" id="PF12770">
    <property type="entry name" value="CHAT"/>
    <property type="match status" value="1"/>
</dbReference>
<feature type="non-terminal residue" evidence="2">
    <location>
        <position position="1"/>
    </location>
</feature>
<protein>
    <submittedName>
        <fullName evidence="2">TPR-like protein</fullName>
    </submittedName>
</protein>
<evidence type="ECO:0000259" key="1">
    <source>
        <dbReference type="Pfam" id="PF12770"/>
    </source>
</evidence>
<dbReference type="Proteomes" id="UP000614334">
    <property type="component" value="Unassembled WGS sequence"/>
</dbReference>
<accession>A0A8H7ICJ4</accession>
<name>A0A8H7ICJ4_9AGAM</name>
<sequence length="246" mass="26512">SSILTVGQESTPGLGDLPETVLELAKIRQYLPLHTHTELTGLDATKNTVLDMMQTHDWVHFACHAHQDINDPTESGFFLSDGTLSIASITERSLKNKGLAFLSACQTATGDKTLTDESVHLASAMLAAGYSGVVATMWSIQDSDGPLVAGKFYEKVINGGRMDHTEAAKALHVAVGIFEPRLGKPSSSVGFRSFISGLIKVRVCVVYLQCSIDRSSDLGKPRLAGGRIWDAGSDKMFGMFSAFLKY</sequence>
<evidence type="ECO:0000313" key="2">
    <source>
        <dbReference type="EMBL" id="KAF8754786.1"/>
    </source>
</evidence>
<feature type="domain" description="CHAT" evidence="1">
    <location>
        <begin position="8"/>
        <end position="174"/>
    </location>
</feature>
<proteinExistence type="predicted"/>
<reference evidence="2" key="1">
    <citation type="submission" date="2020-09" db="EMBL/GenBank/DDBJ databases">
        <title>Comparative genome analyses of four rice-infecting Rhizoctonia solani isolates reveal extensive enrichment of homogalacturonan modification genes.</title>
        <authorList>
            <person name="Lee D.-Y."/>
            <person name="Jeon J."/>
            <person name="Kim K.-T."/>
            <person name="Cheong K."/>
            <person name="Song H."/>
            <person name="Choi G."/>
            <person name="Ko J."/>
            <person name="Opiyo S.O."/>
            <person name="Zuo S."/>
            <person name="Madhav S."/>
            <person name="Lee Y.-H."/>
            <person name="Wang G.-L."/>
        </authorList>
    </citation>
    <scope>NUCLEOTIDE SEQUENCE</scope>
    <source>
        <strain evidence="2">AG1-IA B2</strain>
    </source>
</reference>
<dbReference type="EMBL" id="JACYCF010000010">
    <property type="protein sequence ID" value="KAF8754786.1"/>
    <property type="molecule type" value="Genomic_DNA"/>
</dbReference>
<evidence type="ECO:0000313" key="3">
    <source>
        <dbReference type="Proteomes" id="UP000614334"/>
    </source>
</evidence>
<comment type="caution">
    <text evidence="2">The sequence shown here is derived from an EMBL/GenBank/DDBJ whole genome shotgun (WGS) entry which is preliminary data.</text>
</comment>